<dbReference type="Proteomes" id="UP000533533">
    <property type="component" value="Unassembled WGS sequence"/>
</dbReference>
<gene>
    <name evidence="1" type="ORF">FHX59_002450</name>
</gene>
<accession>A0ABR6FKR9</accession>
<reference evidence="1 2" key="1">
    <citation type="submission" date="2020-08" db="EMBL/GenBank/DDBJ databases">
        <title>Genomic Encyclopedia of Type Strains, Phase IV (KMG-V): Genome sequencing to study the core and pangenomes of soil and plant-associated prokaryotes.</title>
        <authorList>
            <person name="Whitman W."/>
        </authorList>
    </citation>
    <scope>NUCLEOTIDE SEQUENCE [LARGE SCALE GENOMIC DNA]</scope>
    <source>
        <strain evidence="1 2">SRMrh-85</strain>
    </source>
</reference>
<dbReference type="EMBL" id="JACHVZ010000006">
    <property type="protein sequence ID" value="MBB2928029.1"/>
    <property type="molecule type" value="Genomic_DNA"/>
</dbReference>
<protein>
    <submittedName>
        <fullName evidence="1">Uncharacterized protein</fullName>
    </submittedName>
</protein>
<sequence>MGLTIALAIMQAHTGSIHGGGGACVGLRLGGDD</sequence>
<name>A0ABR6FKR9_9BURK</name>
<evidence type="ECO:0000313" key="2">
    <source>
        <dbReference type="Proteomes" id="UP000533533"/>
    </source>
</evidence>
<comment type="caution">
    <text evidence="1">The sequence shown here is derived from an EMBL/GenBank/DDBJ whole genome shotgun (WGS) entry which is preliminary data.</text>
</comment>
<keyword evidence="2" id="KW-1185">Reference proteome</keyword>
<organism evidence="1 2">
    <name type="scientific">Paraburkholderia silvatlantica</name>
    <dbReference type="NCBI Taxonomy" id="321895"/>
    <lineage>
        <taxon>Bacteria</taxon>
        <taxon>Pseudomonadati</taxon>
        <taxon>Pseudomonadota</taxon>
        <taxon>Betaproteobacteria</taxon>
        <taxon>Burkholderiales</taxon>
        <taxon>Burkholderiaceae</taxon>
        <taxon>Paraburkholderia</taxon>
    </lineage>
</organism>
<evidence type="ECO:0000313" key="1">
    <source>
        <dbReference type="EMBL" id="MBB2928029.1"/>
    </source>
</evidence>
<proteinExistence type="predicted"/>